<feature type="transmembrane region" description="Helical" evidence="1">
    <location>
        <begin position="66"/>
        <end position="90"/>
    </location>
</feature>
<feature type="transmembrane region" description="Helical" evidence="1">
    <location>
        <begin position="102"/>
        <end position="122"/>
    </location>
</feature>
<organism evidence="2 3">
    <name type="scientific">Frigidibacter mobilis</name>
    <dbReference type="NCBI Taxonomy" id="1335048"/>
    <lineage>
        <taxon>Bacteria</taxon>
        <taxon>Pseudomonadati</taxon>
        <taxon>Pseudomonadota</taxon>
        <taxon>Alphaproteobacteria</taxon>
        <taxon>Rhodobacterales</taxon>
        <taxon>Paracoccaceae</taxon>
        <taxon>Frigidibacter</taxon>
    </lineage>
</organism>
<keyword evidence="1" id="KW-0812">Transmembrane</keyword>
<feature type="transmembrane region" description="Helical" evidence="1">
    <location>
        <begin position="16"/>
        <end position="36"/>
    </location>
</feature>
<dbReference type="KEGG" id="daa:AKL17_2631"/>
<protein>
    <recommendedName>
        <fullName evidence="4">Component of SufBCD complex</fullName>
    </recommendedName>
</protein>
<proteinExistence type="predicted"/>
<dbReference type="EMBL" id="CP012661">
    <property type="protein sequence ID" value="AMY69873.1"/>
    <property type="molecule type" value="Genomic_DNA"/>
</dbReference>
<dbReference type="STRING" id="1335048.AKL17_2631"/>
<dbReference type="PATRIC" id="fig|1335048.3.peg.2743"/>
<keyword evidence="1" id="KW-0472">Membrane</keyword>
<name>A0A161GM99_9RHOB</name>
<dbReference type="Proteomes" id="UP000076128">
    <property type="component" value="Chromosome"/>
</dbReference>
<keyword evidence="1" id="KW-1133">Transmembrane helix</keyword>
<sequence length="171" mass="19071">MSLVYQLIDLRSFSNLWYWIALAFTWSRAAHWILGVPWDMVQRARRVGGPAELDFQMLLRANLNRIGYISQVAGTAAVAIVSALLTSLAMLGFGYGVEFCQALFLIVFPMSLVGLMSLRMAHWIDAAGVEGAALHRALAWHRVRVQALGLVSIFITAMWGMLQNLNLSVLY</sequence>
<keyword evidence="3" id="KW-1185">Reference proteome</keyword>
<evidence type="ECO:0000313" key="2">
    <source>
        <dbReference type="EMBL" id="AMY69873.1"/>
    </source>
</evidence>
<evidence type="ECO:0000256" key="1">
    <source>
        <dbReference type="SAM" id="Phobius"/>
    </source>
</evidence>
<dbReference type="AlphaFoldDB" id="A0A161GM99"/>
<dbReference type="RefSeq" id="WP_335339658.1">
    <property type="nucleotide sequence ID" value="NZ_CP012661.1"/>
</dbReference>
<reference evidence="2 3" key="1">
    <citation type="submission" date="2015-09" db="EMBL/GenBank/DDBJ databases">
        <title>Complete genome sequence of Defluviimonas alba cai42t isolated from an oilfield in Xinjiang.</title>
        <authorList>
            <person name="Geng S."/>
            <person name="Pan X."/>
            <person name="Wu X."/>
        </authorList>
    </citation>
    <scope>NUCLEOTIDE SEQUENCE [LARGE SCALE GENOMIC DNA]</scope>
    <source>
        <strain evidence="3">cai42</strain>
    </source>
</reference>
<accession>A0A161GM99</accession>
<evidence type="ECO:0000313" key="3">
    <source>
        <dbReference type="Proteomes" id="UP000076128"/>
    </source>
</evidence>
<feature type="transmembrane region" description="Helical" evidence="1">
    <location>
        <begin position="143"/>
        <end position="162"/>
    </location>
</feature>
<gene>
    <name evidence="2" type="ORF">AKL17_2631</name>
</gene>
<evidence type="ECO:0008006" key="4">
    <source>
        <dbReference type="Google" id="ProtNLM"/>
    </source>
</evidence>